<dbReference type="InterPro" id="IPR032942">
    <property type="entry name" value="BPI/LBP/Plunc"/>
</dbReference>
<feature type="domain" description="Lipid-binding serum glycoprotein N-terminal" evidence="3">
    <location>
        <begin position="47"/>
        <end position="308"/>
    </location>
</feature>
<dbReference type="Gene3D" id="3.15.20.10">
    <property type="entry name" value="Bactericidal permeability-increasing protein, domain 2"/>
    <property type="match status" value="1"/>
</dbReference>
<dbReference type="InterPro" id="IPR017943">
    <property type="entry name" value="Bactericidal_perm-incr_a/b_dom"/>
</dbReference>
<evidence type="ECO:0000259" key="3">
    <source>
        <dbReference type="SMART" id="SM00328"/>
    </source>
</evidence>
<feature type="non-terminal residue" evidence="4">
    <location>
        <position position="1"/>
    </location>
</feature>
<proteinExistence type="inferred from homology"/>
<comment type="similarity">
    <text evidence="1">Belongs to the BPI/LBP/Plunc superfamily. BPI/LBP family.</text>
</comment>
<accession>A0A699YK95</accession>
<dbReference type="PANTHER" id="PTHR10504:SF131">
    <property type="entry name" value="BPI2 DOMAIN-CONTAINING PROTEIN"/>
    <property type="match status" value="1"/>
</dbReference>
<dbReference type="InterPro" id="IPR017942">
    <property type="entry name" value="Lipid-bd_serum_glycop_N"/>
</dbReference>
<dbReference type="Pfam" id="PF02886">
    <property type="entry name" value="LBP_BPI_CETP_C"/>
    <property type="match status" value="1"/>
</dbReference>
<dbReference type="AlphaFoldDB" id="A0A699YK95"/>
<dbReference type="Proteomes" id="UP000485058">
    <property type="component" value="Unassembled WGS sequence"/>
</dbReference>
<dbReference type="Pfam" id="PF01273">
    <property type="entry name" value="LBP_BPI_CETP"/>
    <property type="match status" value="1"/>
</dbReference>
<feature type="non-terminal residue" evidence="4">
    <location>
        <position position="445"/>
    </location>
</feature>
<dbReference type="Gene3D" id="3.15.10.10">
    <property type="entry name" value="Bactericidal permeability-increasing protein, domain 1"/>
    <property type="match status" value="1"/>
</dbReference>
<dbReference type="PANTHER" id="PTHR10504">
    <property type="entry name" value="BACTERICIDAL PERMEABILITY-INCREASING BPI PROTEIN-RELATED"/>
    <property type="match status" value="1"/>
</dbReference>
<dbReference type="SMART" id="SM00328">
    <property type="entry name" value="BPI1"/>
    <property type="match status" value="1"/>
</dbReference>
<organism evidence="4 5">
    <name type="scientific">Haematococcus lacustris</name>
    <name type="common">Green alga</name>
    <name type="synonym">Haematococcus pluvialis</name>
    <dbReference type="NCBI Taxonomy" id="44745"/>
    <lineage>
        <taxon>Eukaryota</taxon>
        <taxon>Viridiplantae</taxon>
        <taxon>Chlorophyta</taxon>
        <taxon>core chlorophytes</taxon>
        <taxon>Chlorophyceae</taxon>
        <taxon>CS clade</taxon>
        <taxon>Chlamydomonadales</taxon>
        <taxon>Haematococcaceae</taxon>
        <taxon>Haematococcus</taxon>
    </lineage>
</organism>
<gene>
    <name evidence="4" type="ORF">HaLaN_04885</name>
</gene>
<dbReference type="SUPFAM" id="SSF55394">
    <property type="entry name" value="Bactericidal permeability-increasing protein, BPI"/>
    <property type="match status" value="2"/>
</dbReference>
<name>A0A699YK95_HAELA</name>
<dbReference type="InterPro" id="IPR001124">
    <property type="entry name" value="Lipid-bd_serum_glycop_C"/>
</dbReference>
<evidence type="ECO:0000313" key="5">
    <source>
        <dbReference type="Proteomes" id="UP000485058"/>
    </source>
</evidence>
<evidence type="ECO:0000256" key="1">
    <source>
        <dbReference type="ARBA" id="ARBA00007292"/>
    </source>
</evidence>
<reference evidence="4 5" key="1">
    <citation type="submission" date="2020-02" db="EMBL/GenBank/DDBJ databases">
        <title>Draft genome sequence of Haematococcus lacustris strain NIES-144.</title>
        <authorList>
            <person name="Morimoto D."/>
            <person name="Nakagawa S."/>
            <person name="Yoshida T."/>
            <person name="Sawayama S."/>
        </authorList>
    </citation>
    <scope>NUCLEOTIDE SEQUENCE [LARGE SCALE GENOMIC DNA]</scope>
    <source>
        <strain evidence="4 5">NIES-144</strain>
    </source>
</reference>
<evidence type="ECO:0000313" key="4">
    <source>
        <dbReference type="EMBL" id="GFH09695.1"/>
    </source>
</evidence>
<comment type="caution">
    <text evidence="4">The sequence shown here is derived from an EMBL/GenBank/DDBJ whole genome shotgun (WGS) entry which is preliminary data.</text>
</comment>
<protein>
    <submittedName>
        <fullName evidence="4">BPI/LBP/CETP N-terminal domain protein</fullName>
    </submittedName>
</protein>
<dbReference type="EMBL" id="BLLF01000254">
    <property type="protein sequence ID" value="GFH09695.1"/>
    <property type="molecule type" value="Genomic_DNA"/>
</dbReference>
<keyword evidence="5" id="KW-1185">Reference proteome</keyword>
<dbReference type="GO" id="GO:0008289">
    <property type="term" value="F:lipid binding"/>
    <property type="evidence" value="ECO:0007669"/>
    <property type="project" value="InterPro"/>
</dbReference>
<keyword evidence="2" id="KW-1015">Disulfide bond</keyword>
<sequence length="445" mass="47845">QPTALAARIPALSSITADQLPAVQGAAAEGVSDANAAGSAGIEFVARQPLFDYATQQGLTILTSRVQQIAIPDVSKSFNVPLIGDFTLQLTNLKIVQFRASSDDAKIAILTERFALMVKQVHVQLAFDWHWEKLGISSTGNGELELAGGDIDYLFRLTTATEGGHPVLEVLAANSHFSTVDLTIHSFSADWLYQAVLSLFNDKIQQAVSHGIALALHNDVPDAVNKVLETLPTKLQVRGLPFSTSFEYNIFALTYVMIKGYGQIAAGTNAEAANQMVACPFTAKALPRTSDQLGQDDHMISLFFHESMANCMLWGLFNSGALRYDLVDGTIPKLHLTTDLLAMLIPGLPKAYPHQLISIAVEARSAPQVAFNATTGATIQASYRTSLSVANETLGNPKIATLVANLTIVGQFKWDSTLITSVTAQHSVEQAAMPVPTLAWDRTIA</sequence>
<evidence type="ECO:0000256" key="2">
    <source>
        <dbReference type="ARBA" id="ARBA00023157"/>
    </source>
</evidence>